<feature type="chain" id="PRO_5040455339" evidence="2">
    <location>
        <begin position="26"/>
        <end position="447"/>
    </location>
</feature>
<dbReference type="EMBL" id="BRPK01000003">
    <property type="protein sequence ID" value="GLB36184.1"/>
    <property type="molecule type" value="Genomic_DNA"/>
</dbReference>
<dbReference type="InterPro" id="IPR014718">
    <property type="entry name" value="GH-type_carb-bd"/>
</dbReference>
<proteinExistence type="inferred from homology"/>
<dbReference type="InterPro" id="IPR012970">
    <property type="entry name" value="Lyase_8_alpha_N"/>
</dbReference>
<dbReference type="InterPro" id="IPR011013">
    <property type="entry name" value="Gal_mutarotase_sf_dom"/>
</dbReference>
<dbReference type="Proteomes" id="UP001063166">
    <property type="component" value="Unassembled WGS sequence"/>
</dbReference>
<feature type="signal peptide" evidence="2">
    <location>
        <begin position="1"/>
        <end position="25"/>
    </location>
</feature>
<evidence type="ECO:0000259" key="3">
    <source>
        <dbReference type="Pfam" id="PF02278"/>
    </source>
</evidence>
<dbReference type="SUPFAM" id="SSF74650">
    <property type="entry name" value="Galactose mutarotase-like"/>
    <property type="match status" value="1"/>
</dbReference>
<dbReference type="InterPro" id="IPR038970">
    <property type="entry name" value="Lyase_8"/>
</dbReference>
<dbReference type="GO" id="GO:0005576">
    <property type="term" value="C:extracellular region"/>
    <property type="evidence" value="ECO:0007669"/>
    <property type="project" value="InterPro"/>
</dbReference>
<comment type="similarity">
    <text evidence="1">Belongs to the polysaccharide lyase 8 family.</text>
</comment>
<evidence type="ECO:0000256" key="1">
    <source>
        <dbReference type="ARBA" id="ARBA00006699"/>
    </source>
</evidence>
<dbReference type="GO" id="GO:0016837">
    <property type="term" value="F:carbon-oxygen lyase activity, acting on polysaccharides"/>
    <property type="evidence" value="ECO:0007669"/>
    <property type="project" value="UniProtKB-ARBA"/>
</dbReference>
<dbReference type="Gene3D" id="2.70.98.10">
    <property type="match status" value="1"/>
</dbReference>
<gene>
    <name evidence="5" type="ORF">LshimejAT787_0304720</name>
</gene>
<feature type="domain" description="Polysaccharide lyase 8 N-terminal alpha-helical" evidence="4">
    <location>
        <begin position="181"/>
        <end position="323"/>
    </location>
</feature>
<reference evidence="5" key="1">
    <citation type="submission" date="2022-07" db="EMBL/GenBank/DDBJ databases">
        <title>The genome of Lyophyllum shimeji provides insight into the initial evolution of ectomycorrhizal fungal genome.</title>
        <authorList>
            <person name="Kobayashi Y."/>
            <person name="Shibata T."/>
            <person name="Hirakawa H."/>
            <person name="Shigenobu S."/>
            <person name="Nishiyama T."/>
            <person name="Yamada A."/>
            <person name="Hasebe M."/>
            <person name="Kawaguchi M."/>
        </authorList>
    </citation>
    <scope>NUCLEOTIDE SEQUENCE</scope>
    <source>
        <strain evidence="5">AT787</strain>
    </source>
</reference>
<dbReference type="InterPro" id="IPR003159">
    <property type="entry name" value="Lyase_8_central_dom"/>
</dbReference>
<evidence type="ECO:0000313" key="5">
    <source>
        <dbReference type="EMBL" id="GLB36184.1"/>
    </source>
</evidence>
<name>A0A9P3PIR5_LYOSH</name>
<keyword evidence="5" id="KW-0456">Lyase</keyword>
<organism evidence="5 6">
    <name type="scientific">Lyophyllum shimeji</name>
    <name type="common">Hon-shimeji</name>
    <name type="synonym">Tricholoma shimeji</name>
    <dbReference type="NCBI Taxonomy" id="47721"/>
    <lineage>
        <taxon>Eukaryota</taxon>
        <taxon>Fungi</taxon>
        <taxon>Dikarya</taxon>
        <taxon>Basidiomycota</taxon>
        <taxon>Agaricomycotina</taxon>
        <taxon>Agaricomycetes</taxon>
        <taxon>Agaricomycetidae</taxon>
        <taxon>Agaricales</taxon>
        <taxon>Tricholomatineae</taxon>
        <taxon>Lyophyllaceae</taxon>
        <taxon>Lyophyllum</taxon>
    </lineage>
</organism>
<dbReference type="PANTHER" id="PTHR38481">
    <property type="entry name" value="HYALURONATE LYASE"/>
    <property type="match status" value="1"/>
</dbReference>
<dbReference type="InterPro" id="IPR008929">
    <property type="entry name" value="Chondroitin_lyas"/>
</dbReference>
<comment type="caution">
    <text evidence="5">The sequence shown here is derived from an EMBL/GenBank/DDBJ whole genome shotgun (WGS) entry which is preliminary data.</text>
</comment>
<dbReference type="SUPFAM" id="SSF48230">
    <property type="entry name" value="Chondroitin AC/alginate lyase"/>
    <property type="match status" value="1"/>
</dbReference>
<dbReference type="OrthoDB" id="5980780at2759"/>
<evidence type="ECO:0000256" key="2">
    <source>
        <dbReference type="SAM" id="SignalP"/>
    </source>
</evidence>
<dbReference type="Pfam" id="PF08124">
    <property type="entry name" value="Lyase_8_N"/>
    <property type="match status" value="1"/>
</dbReference>
<protein>
    <submittedName>
        <fullName evidence="5">Polysaccharide lyase family 8, N terminal alpha-helical domain</fullName>
    </submittedName>
</protein>
<dbReference type="GO" id="GO:0005975">
    <property type="term" value="P:carbohydrate metabolic process"/>
    <property type="evidence" value="ECO:0007669"/>
    <property type="project" value="InterPro"/>
</dbReference>
<feature type="domain" description="Polysaccharide lyase family 8 central" evidence="3">
    <location>
        <begin position="366"/>
        <end position="414"/>
    </location>
</feature>
<keyword evidence="2" id="KW-0732">Signal</keyword>
<evidence type="ECO:0000313" key="6">
    <source>
        <dbReference type="Proteomes" id="UP001063166"/>
    </source>
</evidence>
<dbReference type="Pfam" id="PF02278">
    <property type="entry name" value="Lyase_8"/>
    <property type="match status" value="1"/>
</dbReference>
<sequence>MKQTTSIFLLVLLALFSWSLKAVSGADIDTGQPLSQHDKTFRLRYAIHKIVDKVPAFRLSTLGSSVKWPDSEINYSTGCDAQEASWSTQSHWSRINTLAAAWYGGLRNAARYTRDPELRAAISNAMNYWFSRDFTNPACPDSGGTPSCPCSTPGFWNQNWSSNVSHPHIDRAYNTFQTGINGVSAITGANTLDIASIGIDAGSLISNASLVSDAYSRIHDELAVKNELKVNGIRADGSFGQHAGILYTGNYGKDYANDILSLELAAAGTQFQASSNSRAAFTALLDANQWMVLRNVVTGVLHWDYSVLGRIISLPVSANQATAHLKMNLTQIQVLGQLWDSSAISQVYSNSAFATTDANSGGLSGNRMFYANDYMVHRGPGYVSTLKMYSKRTQNTECTNSQNPLGSHLSDAARFIPTFRVTNMKIFSLRGTGISYPGLLWTTALLL</sequence>
<evidence type="ECO:0000259" key="4">
    <source>
        <dbReference type="Pfam" id="PF08124"/>
    </source>
</evidence>
<accession>A0A9P3PIR5</accession>
<dbReference type="PANTHER" id="PTHR38481:SF1">
    <property type="entry name" value="HYALURONATE LYASE"/>
    <property type="match status" value="1"/>
</dbReference>
<dbReference type="AlphaFoldDB" id="A0A9P3PIR5"/>
<dbReference type="GO" id="GO:0030246">
    <property type="term" value="F:carbohydrate binding"/>
    <property type="evidence" value="ECO:0007669"/>
    <property type="project" value="InterPro"/>
</dbReference>
<keyword evidence="6" id="KW-1185">Reference proteome</keyword>
<dbReference type="Gene3D" id="1.50.10.100">
    <property type="entry name" value="Chondroitin AC/alginate lyase"/>
    <property type="match status" value="1"/>
</dbReference>